<keyword evidence="1" id="KW-1133">Transmembrane helix</keyword>
<comment type="caution">
    <text evidence="2">The sequence shown here is derived from an EMBL/GenBank/DDBJ whole genome shotgun (WGS) entry which is preliminary data.</text>
</comment>
<evidence type="ECO:0000313" key="2">
    <source>
        <dbReference type="EMBL" id="TDR37364.1"/>
    </source>
</evidence>
<feature type="transmembrane region" description="Helical" evidence="1">
    <location>
        <begin position="16"/>
        <end position="34"/>
    </location>
</feature>
<reference evidence="2 3" key="1">
    <citation type="submission" date="2019-03" db="EMBL/GenBank/DDBJ databases">
        <title>Genomic Encyclopedia of Type Strains, Phase IV (KMG-IV): sequencing the most valuable type-strain genomes for metagenomic binning, comparative biology and taxonomic classification.</title>
        <authorList>
            <person name="Goeker M."/>
        </authorList>
    </citation>
    <scope>NUCLEOTIDE SEQUENCE [LARGE SCALE GENOMIC DNA]</scope>
    <source>
        <strain evidence="2 3">DSM 21667</strain>
    </source>
</reference>
<name>A0A4R6YJZ1_9GAMM</name>
<keyword evidence="3" id="KW-1185">Reference proteome</keyword>
<proteinExistence type="predicted"/>
<sequence length="148" mass="16616">MKSADAIAFDYRPSRLLAALCSGMLLLALGSVWYSRLGQYPRWALLLSVLVVTSYALAVLRLLRPRVRQVGWDRDGNWLLLDAGRTQQPATLQGWNTLGPAVLLRLQAAGRRVSLPLLPDNLDRDTRRCLRVRLAQECRPRTLPPSLS</sequence>
<protein>
    <recommendedName>
        <fullName evidence="4">Toxin CptA</fullName>
    </recommendedName>
</protein>
<evidence type="ECO:0000313" key="3">
    <source>
        <dbReference type="Proteomes" id="UP000295293"/>
    </source>
</evidence>
<gene>
    <name evidence="2" type="ORF">DFR29_12526</name>
</gene>
<dbReference type="Proteomes" id="UP000295293">
    <property type="component" value="Unassembled WGS sequence"/>
</dbReference>
<dbReference type="Pfam" id="PF07254">
    <property type="entry name" value="Cpta_toxin"/>
    <property type="match status" value="1"/>
</dbReference>
<evidence type="ECO:0000256" key="1">
    <source>
        <dbReference type="SAM" id="Phobius"/>
    </source>
</evidence>
<dbReference type="RefSeq" id="WP_133821745.1">
    <property type="nucleotide sequence ID" value="NZ_SNZH01000025.1"/>
</dbReference>
<evidence type="ECO:0008006" key="4">
    <source>
        <dbReference type="Google" id="ProtNLM"/>
    </source>
</evidence>
<dbReference type="EMBL" id="SNZH01000025">
    <property type="protein sequence ID" value="TDR37364.1"/>
    <property type="molecule type" value="Genomic_DNA"/>
</dbReference>
<feature type="transmembrane region" description="Helical" evidence="1">
    <location>
        <begin position="40"/>
        <end position="60"/>
    </location>
</feature>
<dbReference type="AlphaFoldDB" id="A0A4R6YJZ1"/>
<keyword evidence="1" id="KW-0472">Membrane</keyword>
<accession>A0A4R6YJZ1</accession>
<keyword evidence="1" id="KW-0812">Transmembrane</keyword>
<dbReference type="OrthoDB" id="5955251at2"/>
<organism evidence="2 3">
    <name type="scientific">Tahibacter aquaticus</name>
    <dbReference type="NCBI Taxonomy" id="520092"/>
    <lineage>
        <taxon>Bacteria</taxon>
        <taxon>Pseudomonadati</taxon>
        <taxon>Pseudomonadota</taxon>
        <taxon>Gammaproteobacteria</taxon>
        <taxon>Lysobacterales</taxon>
        <taxon>Rhodanobacteraceae</taxon>
        <taxon>Tahibacter</taxon>
    </lineage>
</organism>
<dbReference type="InterPro" id="IPR009883">
    <property type="entry name" value="YgfX"/>
</dbReference>